<dbReference type="Proteomes" id="UP001501747">
    <property type="component" value="Unassembled WGS sequence"/>
</dbReference>
<keyword evidence="1 5" id="KW-0489">Methyltransferase</keyword>
<evidence type="ECO:0000256" key="3">
    <source>
        <dbReference type="ARBA" id="ARBA00022691"/>
    </source>
</evidence>
<dbReference type="PANTHER" id="PTHR43464">
    <property type="entry name" value="METHYLTRANSFERASE"/>
    <property type="match status" value="1"/>
</dbReference>
<reference evidence="6" key="1">
    <citation type="journal article" date="2019" name="Int. J. Syst. Evol. Microbiol.">
        <title>The Global Catalogue of Microorganisms (GCM) 10K type strain sequencing project: providing services to taxonomists for standard genome sequencing and annotation.</title>
        <authorList>
            <consortium name="The Broad Institute Genomics Platform"/>
            <consortium name="The Broad Institute Genome Sequencing Center for Infectious Disease"/>
            <person name="Wu L."/>
            <person name="Ma J."/>
        </authorList>
    </citation>
    <scope>NUCLEOTIDE SEQUENCE [LARGE SCALE GENOMIC DNA]</scope>
    <source>
        <strain evidence="6">JCM 17342</strain>
    </source>
</reference>
<dbReference type="InterPro" id="IPR041698">
    <property type="entry name" value="Methyltransf_25"/>
</dbReference>
<proteinExistence type="predicted"/>
<keyword evidence="2" id="KW-0808">Transferase</keyword>
<dbReference type="SUPFAM" id="SSF53335">
    <property type="entry name" value="S-adenosyl-L-methionine-dependent methyltransferases"/>
    <property type="match status" value="1"/>
</dbReference>
<name>A0ABP7SBZ3_9PSEU</name>
<accession>A0ABP7SBZ3</accession>
<gene>
    <name evidence="5" type="ORF">GCM10022247_34470</name>
</gene>
<keyword evidence="3" id="KW-0949">S-adenosyl-L-methionine</keyword>
<protein>
    <submittedName>
        <fullName evidence="5">Class I SAM-dependent methyltransferase</fullName>
    </submittedName>
</protein>
<feature type="domain" description="Methyltransferase" evidence="4">
    <location>
        <begin position="53"/>
        <end position="147"/>
    </location>
</feature>
<sequence length="289" mass="31585">MSGHEHHGHKHHHDHLDWNARGATMELEGEVMFPLVEQGFQWLQEVQPQAERVLDIGSGPGIAACHLAELYPDAEVVAVDGAPALLELAQARADRLGVRIGTREAQLPEGLGELGTADVIWIGQVLHHLGDQEAALAQLAGMLRPGGVLALMEGGLPFRFLPRDIGIGRVGFETRLDVAVNIGFAEMREELPDKVDVVEDWAAMLDRAGMRHAGTKTFLVDHPAPIDGRTRDYAHSIFTRWGDFGADRLSEEDSATLARLLDPEDPAGVLKRKDTFVLGARTIYLATTK</sequence>
<organism evidence="5 6">
    <name type="scientific">Allokutzneria multivorans</name>
    <dbReference type="NCBI Taxonomy" id="1142134"/>
    <lineage>
        <taxon>Bacteria</taxon>
        <taxon>Bacillati</taxon>
        <taxon>Actinomycetota</taxon>
        <taxon>Actinomycetes</taxon>
        <taxon>Pseudonocardiales</taxon>
        <taxon>Pseudonocardiaceae</taxon>
        <taxon>Allokutzneria</taxon>
    </lineage>
</organism>
<dbReference type="RefSeq" id="WP_344875908.1">
    <property type="nucleotide sequence ID" value="NZ_BAABAL010000012.1"/>
</dbReference>
<keyword evidence="6" id="KW-1185">Reference proteome</keyword>
<dbReference type="Gene3D" id="3.40.50.150">
    <property type="entry name" value="Vaccinia Virus protein VP39"/>
    <property type="match status" value="1"/>
</dbReference>
<comment type="caution">
    <text evidence="5">The sequence shown here is derived from an EMBL/GenBank/DDBJ whole genome shotgun (WGS) entry which is preliminary data.</text>
</comment>
<dbReference type="GO" id="GO:0008168">
    <property type="term" value="F:methyltransferase activity"/>
    <property type="evidence" value="ECO:0007669"/>
    <property type="project" value="UniProtKB-KW"/>
</dbReference>
<evidence type="ECO:0000256" key="1">
    <source>
        <dbReference type="ARBA" id="ARBA00022603"/>
    </source>
</evidence>
<evidence type="ECO:0000256" key="2">
    <source>
        <dbReference type="ARBA" id="ARBA00022679"/>
    </source>
</evidence>
<dbReference type="CDD" id="cd02440">
    <property type="entry name" value="AdoMet_MTases"/>
    <property type="match status" value="1"/>
</dbReference>
<dbReference type="EMBL" id="BAABAL010000012">
    <property type="protein sequence ID" value="GAA4009442.1"/>
    <property type="molecule type" value="Genomic_DNA"/>
</dbReference>
<dbReference type="GO" id="GO:0032259">
    <property type="term" value="P:methylation"/>
    <property type="evidence" value="ECO:0007669"/>
    <property type="project" value="UniProtKB-KW"/>
</dbReference>
<evidence type="ECO:0000313" key="6">
    <source>
        <dbReference type="Proteomes" id="UP001501747"/>
    </source>
</evidence>
<dbReference type="Pfam" id="PF13649">
    <property type="entry name" value="Methyltransf_25"/>
    <property type="match status" value="1"/>
</dbReference>
<evidence type="ECO:0000259" key="4">
    <source>
        <dbReference type="Pfam" id="PF13649"/>
    </source>
</evidence>
<dbReference type="PANTHER" id="PTHR43464:SF19">
    <property type="entry name" value="UBIQUINONE BIOSYNTHESIS O-METHYLTRANSFERASE, MITOCHONDRIAL"/>
    <property type="match status" value="1"/>
</dbReference>
<evidence type="ECO:0000313" key="5">
    <source>
        <dbReference type="EMBL" id="GAA4009442.1"/>
    </source>
</evidence>
<dbReference type="InterPro" id="IPR029063">
    <property type="entry name" value="SAM-dependent_MTases_sf"/>
</dbReference>